<comment type="caution">
    <text evidence="2">The sequence shown here is derived from an EMBL/GenBank/DDBJ whole genome shotgun (WGS) entry which is preliminary data.</text>
</comment>
<reference evidence="2 3" key="1">
    <citation type="submission" date="2019-05" db="EMBL/GenBank/DDBJ databases">
        <title>Another draft genome of Portunus trituberculatus and its Hox gene families provides insights of decapod evolution.</title>
        <authorList>
            <person name="Jeong J.-H."/>
            <person name="Song I."/>
            <person name="Kim S."/>
            <person name="Choi T."/>
            <person name="Kim D."/>
            <person name="Ryu S."/>
            <person name="Kim W."/>
        </authorList>
    </citation>
    <scope>NUCLEOTIDE SEQUENCE [LARGE SCALE GENOMIC DNA]</scope>
    <source>
        <tissue evidence="2">Muscle</tissue>
    </source>
</reference>
<keyword evidence="3" id="KW-1185">Reference proteome</keyword>
<accession>A0A5B7H1F1</accession>
<name>A0A5B7H1F1_PORTR</name>
<dbReference type="Proteomes" id="UP000324222">
    <property type="component" value="Unassembled WGS sequence"/>
</dbReference>
<evidence type="ECO:0000313" key="2">
    <source>
        <dbReference type="EMBL" id="MPC63729.1"/>
    </source>
</evidence>
<feature type="region of interest" description="Disordered" evidence="1">
    <location>
        <begin position="26"/>
        <end position="70"/>
    </location>
</feature>
<evidence type="ECO:0000313" key="3">
    <source>
        <dbReference type="Proteomes" id="UP000324222"/>
    </source>
</evidence>
<dbReference type="AlphaFoldDB" id="A0A5B7H1F1"/>
<protein>
    <submittedName>
        <fullName evidence="2">Uncharacterized protein</fullName>
    </submittedName>
</protein>
<proteinExistence type="predicted"/>
<dbReference type="EMBL" id="VSRR010021201">
    <property type="protein sequence ID" value="MPC63729.1"/>
    <property type="molecule type" value="Genomic_DNA"/>
</dbReference>
<organism evidence="2 3">
    <name type="scientific">Portunus trituberculatus</name>
    <name type="common">Swimming crab</name>
    <name type="synonym">Neptunus trituberculatus</name>
    <dbReference type="NCBI Taxonomy" id="210409"/>
    <lineage>
        <taxon>Eukaryota</taxon>
        <taxon>Metazoa</taxon>
        <taxon>Ecdysozoa</taxon>
        <taxon>Arthropoda</taxon>
        <taxon>Crustacea</taxon>
        <taxon>Multicrustacea</taxon>
        <taxon>Malacostraca</taxon>
        <taxon>Eumalacostraca</taxon>
        <taxon>Eucarida</taxon>
        <taxon>Decapoda</taxon>
        <taxon>Pleocyemata</taxon>
        <taxon>Brachyura</taxon>
        <taxon>Eubrachyura</taxon>
        <taxon>Portunoidea</taxon>
        <taxon>Portunidae</taxon>
        <taxon>Portuninae</taxon>
        <taxon>Portunus</taxon>
    </lineage>
</organism>
<gene>
    <name evidence="2" type="ORF">E2C01_057831</name>
</gene>
<evidence type="ECO:0000256" key="1">
    <source>
        <dbReference type="SAM" id="MobiDB-lite"/>
    </source>
</evidence>
<feature type="compositionally biased region" description="Gly residues" evidence="1">
    <location>
        <begin position="47"/>
        <end position="63"/>
    </location>
</feature>
<sequence length="129" mass="13790">MQARVSPPPPKSKWIGQHFLPVTHFSVDAPTCPTQPNQARLSRGEQGRVGQGRAGQSKGGGLGSPPPIRENRDFVTLRFLNEHGGFSSSSASCSAGLPEQNYKYRARGEARRGAAWRGGAAAREPTPPT</sequence>